<reference evidence="3" key="1">
    <citation type="submission" date="2025-08" db="UniProtKB">
        <authorList>
            <consortium name="RefSeq"/>
        </authorList>
    </citation>
    <scope>IDENTIFICATION</scope>
</reference>
<evidence type="ECO:0000313" key="3">
    <source>
        <dbReference type="RefSeq" id="XP_055864799.1"/>
    </source>
</evidence>
<dbReference type="SUPFAM" id="SSF55797">
    <property type="entry name" value="PR-1-like"/>
    <property type="match status" value="1"/>
</dbReference>
<dbReference type="Proteomes" id="UP001165740">
    <property type="component" value="Chromosome 13"/>
</dbReference>
<dbReference type="InterPro" id="IPR002413">
    <property type="entry name" value="V5_allergen-like"/>
</dbReference>
<proteinExistence type="predicted"/>
<dbReference type="PRINTS" id="PR00838">
    <property type="entry name" value="V5ALLERGEN"/>
</dbReference>
<name>A0A9W2YQ97_BIOGL</name>
<dbReference type="PRINTS" id="PR00837">
    <property type="entry name" value="V5TPXLIKE"/>
</dbReference>
<dbReference type="Gene3D" id="3.40.33.10">
    <property type="entry name" value="CAP"/>
    <property type="match status" value="1"/>
</dbReference>
<evidence type="ECO:0000313" key="2">
    <source>
        <dbReference type="Proteomes" id="UP001165740"/>
    </source>
</evidence>
<dbReference type="SMART" id="SM00198">
    <property type="entry name" value="SCP"/>
    <property type="match status" value="1"/>
</dbReference>
<keyword evidence="2" id="KW-1185">Reference proteome</keyword>
<gene>
    <name evidence="3" type="primary">LOC106070168</name>
</gene>
<dbReference type="InterPro" id="IPR001283">
    <property type="entry name" value="CRISP-related"/>
</dbReference>
<dbReference type="Pfam" id="PF00188">
    <property type="entry name" value="CAP"/>
    <property type="match status" value="1"/>
</dbReference>
<dbReference type="InterPro" id="IPR014044">
    <property type="entry name" value="CAP_dom"/>
</dbReference>
<feature type="domain" description="SCP" evidence="1">
    <location>
        <begin position="40"/>
        <end position="173"/>
    </location>
</feature>
<protein>
    <submittedName>
        <fullName evidence="3">Uncharacterized protein LOC106070168 isoform X1</fullName>
    </submittedName>
</protein>
<dbReference type="PANTHER" id="PTHR10334">
    <property type="entry name" value="CYSTEINE-RICH SECRETORY PROTEIN-RELATED"/>
    <property type="match status" value="1"/>
</dbReference>
<accession>A0A9W2YQ97</accession>
<dbReference type="PROSITE" id="PS01010">
    <property type="entry name" value="CRISP_2"/>
    <property type="match status" value="1"/>
</dbReference>
<dbReference type="InterPro" id="IPR035940">
    <property type="entry name" value="CAP_sf"/>
</dbReference>
<dbReference type="OrthoDB" id="43654at2759"/>
<dbReference type="PROSITE" id="PS01009">
    <property type="entry name" value="CRISP_1"/>
    <property type="match status" value="1"/>
</dbReference>
<dbReference type="GeneID" id="106070168"/>
<dbReference type="RefSeq" id="XP_055864799.1">
    <property type="nucleotide sequence ID" value="XM_056008824.1"/>
</dbReference>
<organism evidence="2 3">
    <name type="scientific">Biomphalaria glabrata</name>
    <name type="common">Bloodfluke planorb</name>
    <name type="synonym">Freshwater snail</name>
    <dbReference type="NCBI Taxonomy" id="6526"/>
    <lineage>
        <taxon>Eukaryota</taxon>
        <taxon>Metazoa</taxon>
        <taxon>Spiralia</taxon>
        <taxon>Lophotrochozoa</taxon>
        <taxon>Mollusca</taxon>
        <taxon>Gastropoda</taxon>
        <taxon>Heterobranchia</taxon>
        <taxon>Euthyneura</taxon>
        <taxon>Panpulmonata</taxon>
        <taxon>Hygrophila</taxon>
        <taxon>Lymnaeoidea</taxon>
        <taxon>Planorbidae</taxon>
        <taxon>Biomphalaria</taxon>
    </lineage>
</organism>
<dbReference type="GO" id="GO:0005576">
    <property type="term" value="C:extracellular region"/>
    <property type="evidence" value="ECO:0007669"/>
    <property type="project" value="InterPro"/>
</dbReference>
<dbReference type="InterPro" id="IPR018244">
    <property type="entry name" value="Allrgn_V5/Tpx1_CS"/>
</dbReference>
<sequence>MRACLVLSERLIENMSVIILLLTILLFSMTFSDSVMVNKVSRDKFLELHNAERRRVGTQPLVWNTTLARSSAAYAAKCIWEHSKGKYGENLYRSRPRQNDTVKLAENSVKSWLKEKPGKLGPDWPCLKDLQCGHYTQIVWNTTKTVGCAVAYCRGTNPNLVVCQYFPAGNIIGRKPF</sequence>
<evidence type="ECO:0000259" key="1">
    <source>
        <dbReference type="SMART" id="SM00198"/>
    </source>
</evidence>
<dbReference type="OMA" id="IVWNTTR"/>
<dbReference type="AlphaFoldDB" id="A0A9W2YQ97"/>